<evidence type="ECO:0000256" key="3">
    <source>
        <dbReference type="ARBA" id="ARBA00022825"/>
    </source>
</evidence>
<keyword evidence="2 4" id="KW-0378">Hydrolase</keyword>
<dbReference type="Gene3D" id="2.40.10.120">
    <property type="match status" value="1"/>
</dbReference>
<evidence type="ECO:0000256" key="2">
    <source>
        <dbReference type="ARBA" id="ARBA00022801"/>
    </source>
</evidence>
<dbReference type="SUPFAM" id="SSF50494">
    <property type="entry name" value="Trypsin-like serine proteases"/>
    <property type="match status" value="1"/>
</dbReference>
<name>A0ABW0HXL0_9BACL</name>
<dbReference type="PANTHER" id="PTHR43343:SF3">
    <property type="entry name" value="PROTEASE DO-LIKE 8, CHLOROPLASTIC"/>
    <property type="match status" value="1"/>
</dbReference>
<protein>
    <submittedName>
        <fullName evidence="4">S1C family serine protease</fullName>
        <ecNumber evidence="4">3.4.21.-</ecNumber>
    </submittedName>
</protein>
<keyword evidence="3" id="KW-0720">Serine protease</keyword>
<dbReference type="EC" id="3.4.21.-" evidence="4"/>
<keyword evidence="1 4" id="KW-0645">Protease</keyword>
<dbReference type="RefSeq" id="WP_378137516.1">
    <property type="nucleotide sequence ID" value="NZ_JBHSMI010000052.1"/>
</dbReference>
<dbReference type="Proteomes" id="UP001596113">
    <property type="component" value="Unassembled WGS sequence"/>
</dbReference>
<dbReference type="PRINTS" id="PR00834">
    <property type="entry name" value="PROTEASES2C"/>
</dbReference>
<dbReference type="InterPro" id="IPR009003">
    <property type="entry name" value="Peptidase_S1_PA"/>
</dbReference>
<reference evidence="5" key="1">
    <citation type="journal article" date="2019" name="Int. J. Syst. Evol. Microbiol.">
        <title>The Global Catalogue of Microorganisms (GCM) 10K type strain sequencing project: providing services to taxonomists for standard genome sequencing and annotation.</title>
        <authorList>
            <consortium name="The Broad Institute Genomics Platform"/>
            <consortium name="The Broad Institute Genome Sequencing Center for Infectious Disease"/>
            <person name="Wu L."/>
            <person name="Ma J."/>
        </authorList>
    </citation>
    <scope>NUCLEOTIDE SEQUENCE [LARGE SCALE GENOMIC DNA]</scope>
    <source>
        <strain evidence="5">CGMCC 1.18575</strain>
    </source>
</reference>
<evidence type="ECO:0000313" key="5">
    <source>
        <dbReference type="Proteomes" id="UP001596113"/>
    </source>
</evidence>
<evidence type="ECO:0000313" key="4">
    <source>
        <dbReference type="EMBL" id="MFC5405854.1"/>
    </source>
</evidence>
<sequence length="382" mass="41119">MKSWITYTLSALILVGGGFSAYELNDHWSAPVVHAESKLGSPGTTEKLDAKPDLKEMIRESQKRVVSIEVILPEETSLGSGFLYNDKGDIVTNAHVVADALGVQVKTSDTNVYEGKVIGISVEKDIAVVRVDALAGKEPIAVDKESKVEVGDEVMAFGSPLGLDNTVTTGIISGVDRDFDIDTVKYRGLYQISAPITHGNSGGPLVLESNGKVIGINSAGNDQGSIGFSIPYRQVASMIEEWSLHPDKKLAEESSSMNGEAAFGAGYTKETLSEDAQYLVNYFYESLDSGDYVSAYSVLGSDWQTKTSYEKFREGYLHTQSVAVTQSSILSATEKEAQVAVLIEAWEGGGDEPKLSKYKLTYTVRVENGSIKIITGKGKKAS</sequence>
<keyword evidence="5" id="KW-1185">Reference proteome</keyword>
<dbReference type="InterPro" id="IPR001940">
    <property type="entry name" value="Peptidase_S1C"/>
</dbReference>
<comment type="caution">
    <text evidence="4">The sequence shown here is derived from an EMBL/GenBank/DDBJ whole genome shotgun (WGS) entry which is preliminary data.</text>
</comment>
<dbReference type="InterPro" id="IPR051201">
    <property type="entry name" value="Chloro_Bact_Ser_Proteases"/>
</dbReference>
<dbReference type="Pfam" id="PF13365">
    <property type="entry name" value="Trypsin_2"/>
    <property type="match status" value="1"/>
</dbReference>
<dbReference type="EMBL" id="JBHSMI010000052">
    <property type="protein sequence ID" value="MFC5405854.1"/>
    <property type="molecule type" value="Genomic_DNA"/>
</dbReference>
<evidence type="ECO:0000256" key="1">
    <source>
        <dbReference type="ARBA" id="ARBA00022670"/>
    </source>
</evidence>
<dbReference type="GO" id="GO:0006508">
    <property type="term" value="P:proteolysis"/>
    <property type="evidence" value="ECO:0007669"/>
    <property type="project" value="UniProtKB-KW"/>
</dbReference>
<accession>A0ABW0HXL0</accession>
<dbReference type="GO" id="GO:0008233">
    <property type="term" value="F:peptidase activity"/>
    <property type="evidence" value="ECO:0007669"/>
    <property type="project" value="UniProtKB-KW"/>
</dbReference>
<dbReference type="PANTHER" id="PTHR43343">
    <property type="entry name" value="PEPTIDASE S12"/>
    <property type="match status" value="1"/>
</dbReference>
<organism evidence="4 5">
    <name type="scientific">Cohnella soli</name>
    <dbReference type="NCBI Taxonomy" id="425005"/>
    <lineage>
        <taxon>Bacteria</taxon>
        <taxon>Bacillati</taxon>
        <taxon>Bacillota</taxon>
        <taxon>Bacilli</taxon>
        <taxon>Bacillales</taxon>
        <taxon>Paenibacillaceae</taxon>
        <taxon>Cohnella</taxon>
    </lineage>
</organism>
<proteinExistence type="predicted"/>
<gene>
    <name evidence="4" type="ORF">ACFPOF_24200</name>
</gene>